<reference evidence="3 4" key="1">
    <citation type="submission" date="2024-02" db="EMBL/GenBank/DDBJ databases">
        <authorList>
            <person name="Daric V."/>
            <person name="Darras S."/>
        </authorList>
    </citation>
    <scope>NUCLEOTIDE SEQUENCE [LARGE SCALE GENOMIC DNA]</scope>
</reference>
<dbReference type="Proteomes" id="UP001642483">
    <property type="component" value="Unassembled WGS sequence"/>
</dbReference>
<dbReference type="Gene3D" id="3.40.50.10540">
    <property type="entry name" value="Crotonobetainyl-coa:carnitine coa-transferase, domain 1"/>
    <property type="match status" value="1"/>
</dbReference>
<dbReference type="PANTHER" id="PTHR48228">
    <property type="entry name" value="SUCCINYL-COA--D-CITRAMALATE COA-TRANSFERASE"/>
    <property type="match status" value="1"/>
</dbReference>
<organism evidence="3 4">
    <name type="scientific">Clavelina lepadiformis</name>
    <name type="common">Light-bulb sea squirt</name>
    <name type="synonym">Ascidia lepadiformis</name>
    <dbReference type="NCBI Taxonomy" id="159417"/>
    <lineage>
        <taxon>Eukaryota</taxon>
        <taxon>Metazoa</taxon>
        <taxon>Chordata</taxon>
        <taxon>Tunicata</taxon>
        <taxon>Ascidiacea</taxon>
        <taxon>Aplousobranchia</taxon>
        <taxon>Clavelinidae</taxon>
        <taxon>Clavelina</taxon>
    </lineage>
</organism>
<dbReference type="Gene3D" id="3.30.1540.10">
    <property type="entry name" value="formyl-coa transferase, domain 3"/>
    <property type="match status" value="1"/>
</dbReference>
<gene>
    <name evidence="3" type="ORF">CVLEPA_LOCUS25673</name>
</gene>
<protein>
    <recommendedName>
        <fullName evidence="5">Alpha-methylacyl-CoA racemase</fullName>
    </recommendedName>
</protein>
<dbReference type="InterPro" id="IPR003673">
    <property type="entry name" value="CoA-Trfase_fam_III"/>
</dbReference>
<dbReference type="InterPro" id="IPR044855">
    <property type="entry name" value="CoA-Trfase_III_dom3_sf"/>
</dbReference>
<evidence type="ECO:0000256" key="1">
    <source>
        <dbReference type="ARBA" id="ARBA00008383"/>
    </source>
</evidence>
<sequence length="380" mass="41791">MALKGIKVLELAGLAPSPFAGMILADFGAKVIRVDKPHMPTLDTMARGKRSICVDMKNPHGVQLLRKLSKQSDVLIEPFRPGVMEKLQLGPDVLMRDNPGLVYVRLSGYGQTGPYKMKAGHDINYIATSGVLSMLKRKDGKPTPPINLVADFAGGGLMAAFGVVTALLERQKSGKGQVIDANMVEGSAYVASFLFTAKQRLFSNEVGENMLDSGAPFYDTYETKDGKYVSVGAIEPKFYANLLRGLKLDQEAMPHQMDVDEWPNMKKIISDSILSYTRDELTEIFSGDDDCVMPVLTHAEAPQNSHNKEKKSFFEDAEGKYIPAPAPRLSRTPAKADSNPQPIVGEHTIEVLKEYNYNNEEINHLLQSGTVEDNSIKSKL</sequence>
<accession>A0ABP0GKX4</accession>
<keyword evidence="4" id="KW-1185">Reference proteome</keyword>
<comment type="caution">
    <text evidence="3">The sequence shown here is derived from an EMBL/GenBank/DDBJ whole genome shotgun (WGS) entry which is preliminary data.</text>
</comment>
<dbReference type="Pfam" id="PF02515">
    <property type="entry name" value="CoA_transf_3"/>
    <property type="match status" value="1"/>
</dbReference>
<name>A0ABP0GKX4_CLALP</name>
<feature type="region of interest" description="Disordered" evidence="2">
    <location>
        <begin position="323"/>
        <end position="343"/>
    </location>
</feature>
<dbReference type="SUPFAM" id="SSF89796">
    <property type="entry name" value="CoA-transferase family III (CaiB/BaiF)"/>
    <property type="match status" value="1"/>
</dbReference>
<evidence type="ECO:0000256" key="2">
    <source>
        <dbReference type="SAM" id="MobiDB-lite"/>
    </source>
</evidence>
<comment type="similarity">
    <text evidence="1">Belongs to the CoA-transferase III family.</text>
</comment>
<dbReference type="InterPro" id="IPR050509">
    <property type="entry name" value="CoA-transferase_III"/>
</dbReference>
<dbReference type="PANTHER" id="PTHR48228:SF5">
    <property type="entry name" value="ALPHA-METHYLACYL-COA RACEMASE"/>
    <property type="match status" value="1"/>
</dbReference>
<proteinExistence type="inferred from homology"/>
<evidence type="ECO:0008006" key="5">
    <source>
        <dbReference type="Google" id="ProtNLM"/>
    </source>
</evidence>
<dbReference type="InterPro" id="IPR023606">
    <property type="entry name" value="CoA-Trfase_III_dom_1_sf"/>
</dbReference>
<dbReference type="EMBL" id="CAWYQH010000130">
    <property type="protein sequence ID" value="CAK8692405.1"/>
    <property type="molecule type" value="Genomic_DNA"/>
</dbReference>
<evidence type="ECO:0000313" key="4">
    <source>
        <dbReference type="Proteomes" id="UP001642483"/>
    </source>
</evidence>
<evidence type="ECO:0000313" key="3">
    <source>
        <dbReference type="EMBL" id="CAK8692405.1"/>
    </source>
</evidence>